<comment type="caution">
    <text evidence="2">The sequence shown here is derived from an EMBL/GenBank/DDBJ whole genome shotgun (WGS) entry which is preliminary data.</text>
</comment>
<name>A0ABW7H2C3_9BURK</name>
<dbReference type="Proteomes" id="UP001606303">
    <property type="component" value="Unassembled WGS sequence"/>
</dbReference>
<reference evidence="2 3" key="1">
    <citation type="submission" date="2024-08" db="EMBL/GenBank/DDBJ databases">
        <authorList>
            <person name="Lu H."/>
        </authorList>
    </citation>
    <scope>NUCLEOTIDE SEQUENCE [LARGE SCALE GENOMIC DNA]</scope>
    <source>
        <strain evidence="2 3">BYS87W</strain>
    </source>
</reference>
<protein>
    <recommendedName>
        <fullName evidence="4">Ribbon-helix-helix protein, copG family</fullName>
    </recommendedName>
</protein>
<gene>
    <name evidence="2" type="ORF">ACG01O_17320</name>
</gene>
<evidence type="ECO:0000256" key="1">
    <source>
        <dbReference type="SAM" id="MobiDB-lite"/>
    </source>
</evidence>
<keyword evidence="3" id="KW-1185">Reference proteome</keyword>
<dbReference type="EMBL" id="JBIGIB010000005">
    <property type="protein sequence ID" value="MFG6468387.1"/>
    <property type="molecule type" value="Genomic_DNA"/>
</dbReference>
<accession>A0ABW7H2C3</accession>
<sequence length="80" mass="9047">MTAPTRTQLNVRISERLERAIDEKRIELREALGAIPSRSDVLRLALEAYLGIDLTEDEQDRRSTTGPAKRVKAKQGQTRS</sequence>
<organism evidence="2 3">
    <name type="scientific">Pelomonas baiyunensis</name>
    <dbReference type="NCBI Taxonomy" id="3299026"/>
    <lineage>
        <taxon>Bacteria</taxon>
        <taxon>Pseudomonadati</taxon>
        <taxon>Pseudomonadota</taxon>
        <taxon>Betaproteobacteria</taxon>
        <taxon>Burkholderiales</taxon>
        <taxon>Sphaerotilaceae</taxon>
        <taxon>Roseateles</taxon>
    </lineage>
</organism>
<evidence type="ECO:0000313" key="3">
    <source>
        <dbReference type="Proteomes" id="UP001606303"/>
    </source>
</evidence>
<evidence type="ECO:0000313" key="2">
    <source>
        <dbReference type="EMBL" id="MFG6468387.1"/>
    </source>
</evidence>
<proteinExistence type="predicted"/>
<evidence type="ECO:0008006" key="4">
    <source>
        <dbReference type="Google" id="ProtNLM"/>
    </source>
</evidence>
<feature type="region of interest" description="Disordered" evidence="1">
    <location>
        <begin position="55"/>
        <end position="80"/>
    </location>
</feature>
<dbReference type="RefSeq" id="WP_394386529.1">
    <property type="nucleotide sequence ID" value="NZ_JBIGIB010000005.1"/>
</dbReference>